<name>A0ABY0GUF2_9PEZI</name>
<comment type="pathway">
    <text evidence="2">Glycolipid biosynthesis; glycosylphosphatidylinositol-anchor biosynthesis.</text>
</comment>
<evidence type="ECO:0000259" key="12">
    <source>
        <dbReference type="Pfam" id="PF19316"/>
    </source>
</evidence>
<gene>
    <name evidence="13" type="ORF">DL762_010434</name>
</gene>
<dbReference type="PANTHER" id="PTHR22760:SF3">
    <property type="entry name" value="GPI MANNOSYLTRANSFERASE 4"/>
    <property type="match status" value="1"/>
</dbReference>
<feature type="transmembrane region" description="Helical" evidence="11">
    <location>
        <begin position="426"/>
        <end position="443"/>
    </location>
</feature>
<evidence type="ECO:0000256" key="11">
    <source>
        <dbReference type="RuleBase" id="RU363075"/>
    </source>
</evidence>
<comment type="caution">
    <text evidence="13">The sequence shown here is derived from an EMBL/GenBank/DDBJ whole genome shotgun (WGS) entry which is preliminary data.</text>
</comment>
<evidence type="ECO:0000256" key="1">
    <source>
        <dbReference type="ARBA" id="ARBA00004477"/>
    </source>
</evidence>
<dbReference type="Pfam" id="PF19316">
    <property type="entry name" value="PIGO_PIGG"/>
    <property type="match status" value="1"/>
</dbReference>
<reference evidence="13 14" key="1">
    <citation type="submission" date="2018-06" db="EMBL/GenBank/DDBJ databases">
        <title>Complete Genomes of Monosporascus.</title>
        <authorList>
            <person name="Robinson A.J."/>
            <person name="Natvig D.O."/>
        </authorList>
    </citation>
    <scope>NUCLEOTIDE SEQUENCE [LARGE SCALE GENOMIC DNA]</scope>
    <source>
        <strain evidence="13 14">CBS 609.92</strain>
    </source>
</reference>
<feature type="transmembrane region" description="Helical" evidence="11">
    <location>
        <begin position="148"/>
        <end position="167"/>
    </location>
</feature>
<dbReference type="EC" id="2.4.1.-" evidence="11"/>
<keyword evidence="7 11" id="KW-0256">Endoplasmic reticulum</keyword>
<evidence type="ECO:0000256" key="7">
    <source>
        <dbReference type="ARBA" id="ARBA00022824"/>
    </source>
</evidence>
<evidence type="ECO:0000256" key="8">
    <source>
        <dbReference type="ARBA" id="ARBA00022989"/>
    </source>
</evidence>
<keyword evidence="8 11" id="KW-1133">Transmembrane helix</keyword>
<keyword evidence="5" id="KW-0808">Transferase</keyword>
<evidence type="ECO:0000256" key="5">
    <source>
        <dbReference type="ARBA" id="ARBA00022679"/>
    </source>
</evidence>
<dbReference type="PANTHER" id="PTHR22760">
    <property type="entry name" value="GLYCOSYLTRANSFERASE"/>
    <property type="match status" value="1"/>
</dbReference>
<feature type="transmembrane region" description="Helical" evidence="11">
    <location>
        <begin position="238"/>
        <end position="260"/>
    </location>
</feature>
<dbReference type="EMBL" id="QJNS01000753">
    <property type="protein sequence ID" value="RYO73596.1"/>
    <property type="molecule type" value="Genomic_DNA"/>
</dbReference>
<keyword evidence="3" id="KW-0337">GPI-anchor biosynthesis</keyword>
<evidence type="ECO:0000256" key="3">
    <source>
        <dbReference type="ARBA" id="ARBA00022502"/>
    </source>
</evidence>
<evidence type="ECO:0000256" key="9">
    <source>
        <dbReference type="ARBA" id="ARBA00023136"/>
    </source>
</evidence>
<comment type="similarity">
    <text evidence="10">Belongs to the glycosyltransferase 22 family. PIGZ subfamily.</text>
</comment>
<dbReference type="InterPro" id="IPR045687">
    <property type="entry name" value="PIGG/GPI7_C"/>
</dbReference>
<proteinExistence type="inferred from homology"/>
<feature type="transmembrane region" description="Helical" evidence="11">
    <location>
        <begin position="272"/>
        <end position="289"/>
    </location>
</feature>
<feature type="domain" description="GPI ethanolamine phosphate transferase 2 C-terminal" evidence="12">
    <location>
        <begin position="2"/>
        <end position="161"/>
    </location>
</feature>
<keyword evidence="9 11" id="KW-0472">Membrane</keyword>
<evidence type="ECO:0000313" key="13">
    <source>
        <dbReference type="EMBL" id="RYO73596.1"/>
    </source>
</evidence>
<evidence type="ECO:0000313" key="14">
    <source>
        <dbReference type="Proteomes" id="UP000294003"/>
    </source>
</evidence>
<comment type="subcellular location">
    <subcellularLocation>
        <location evidence="1 11">Endoplasmic reticulum membrane</location>
        <topology evidence="1 11">Multi-pass membrane protein</topology>
    </subcellularLocation>
</comment>
<keyword evidence="6 11" id="KW-0812">Transmembrane</keyword>
<feature type="transmembrane region" description="Helical" evidence="11">
    <location>
        <begin position="494"/>
        <end position="513"/>
    </location>
</feature>
<protein>
    <recommendedName>
        <fullName evidence="11">Mannosyltransferase</fullName>
        <ecNumber evidence="11">2.4.1.-</ecNumber>
    </recommendedName>
</protein>
<evidence type="ECO:0000256" key="2">
    <source>
        <dbReference type="ARBA" id="ARBA00004687"/>
    </source>
</evidence>
<feature type="transmembrane region" description="Helical" evidence="11">
    <location>
        <begin position="359"/>
        <end position="378"/>
    </location>
</feature>
<evidence type="ECO:0000256" key="6">
    <source>
        <dbReference type="ARBA" id="ARBA00022692"/>
    </source>
</evidence>
<evidence type="ECO:0000256" key="10">
    <source>
        <dbReference type="ARBA" id="ARBA00038466"/>
    </source>
</evidence>
<keyword evidence="4 11" id="KW-0328">Glycosyltransferase</keyword>
<sequence length="707" mass="78984">MEASITTLLLQFASFFAMGGNNAMSGVDLSSAYNGISDFSVVAVGALTFVSNWAASVWWTSAGHLMLLEIITPAAAASATRRQNRDGKGEERRKAAVQGIGEGEAWEVWRQHVGLLTVFTAASLVAVMIACTVLRTHLFIWTVFSPKYLYSMAWSLGMHLVRLWLALSPSYLHPDENFQGPEAIAGQIFSYPVRLTWEFTSENPIRSVFPLWPVHGLPMLLLRWLWVGNGNDGEVPPIAVFYTLRVLMFVLSFVLEDWAIHELVQSSRHRRVAVLLVASSYVTWTFQTHTFSNSVETLVVAWSLVLIGRILETRQGASVMASTMLGIVGVFGVFNRITFPAFLLIPGLRLIPHFINKPLSLISMAASALLTVLIAIALDTSFYASHSITWSDLIHHPVITPWNNVRYNISPSNLAAHGLHPWYQHLLVNIPLLIGPAAILLFTHCQRSLGLYSAISGIFVLSVFQHQEARFLQPTVPLLLSSIQLPKDRKRMNIWLGAWIAFNSILGLLMGIYHQGGVVPTQVFLSNQPDATRAVWWKTYMPPIWLLGGKSSVLRTEDVPGMQGPALLEHLGRIATCDIPADRRSLEYLKEPNGTYLIAPRSAVWLDPYLENKGLDGLRFREVWSYSRHLNMDDLDWGEDGVWDTLKRVIGRRGIVAWRVTRSCDRPLARQDHGGPTAKMGKLRKAQTFSWVYQRDGFESPQPGGDA</sequence>
<accession>A0ABY0GUF2</accession>
<dbReference type="Proteomes" id="UP000294003">
    <property type="component" value="Unassembled WGS sequence"/>
</dbReference>
<feature type="transmembrane region" description="Helical" evidence="11">
    <location>
        <begin position="113"/>
        <end position="136"/>
    </location>
</feature>
<feature type="transmembrane region" description="Helical" evidence="11">
    <location>
        <begin position="323"/>
        <end position="347"/>
    </location>
</feature>
<keyword evidence="14" id="KW-1185">Reference proteome</keyword>
<dbReference type="InterPro" id="IPR005599">
    <property type="entry name" value="GPI_mannosylTrfase"/>
</dbReference>
<evidence type="ECO:0000256" key="4">
    <source>
        <dbReference type="ARBA" id="ARBA00022676"/>
    </source>
</evidence>
<organism evidence="13 14">
    <name type="scientific">Monosporascus cannonballus</name>
    <dbReference type="NCBI Taxonomy" id="155416"/>
    <lineage>
        <taxon>Eukaryota</taxon>
        <taxon>Fungi</taxon>
        <taxon>Dikarya</taxon>
        <taxon>Ascomycota</taxon>
        <taxon>Pezizomycotina</taxon>
        <taxon>Sordariomycetes</taxon>
        <taxon>Xylariomycetidae</taxon>
        <taxon>Xylariales</taxon>
        <taxon>Xylariales incertae sedis</taxon>
        <taxon>Monosporascus</taxon>
    </lineage>
</organism>